<evidence type="ECO:0000313" key="3">
    <source>
        <dbReference type="Proteomes" id="UP001500831"/>
    </source>
</evidence>
<proteinExistence type="predicted"/>
<name>A0ABN3W0C0_9ACTN</name>
<dbReference type="Proteomes" id="UP001500831">
    <property type="component" value="Unassembled WGS sequence"/>
</dbReference>
<reference evidence="2 3" key="1">
    <citation type="journal article" date="2019" name="Int. J. Syst. Evol. Microbiol.">
        <title>The Global Catalogue of Microorganisms (GCM) 10K type strain sequencing project: providing services to taxonomists for standard genome sequencing and annotation.</title>
        <authorList>
            <consortium name="The Broad Institute Genomics Platform"/>
            <consortium name="The Broad Institute Genome Sequencing Center for Infectious Disease"/>
            <person name="Wu L."/>
            <person name="Ma J."/>
        </authorList>
    </citation>
    <scope>NUCLEOTIDE SEQUENCE [LARGE SCALE GENOMIC DNA]</scope>
    <source>
        <strain evidence="2 3">JCM 6242</strain>
    </source>
</reference>
<feature type="compositionally biased region" description="Gly residues" evidence="1">
    <location>
        <begin position="85"/>
        <end position="99"/>
    </location>
</feature>
<dbReference type="EMBL" id="BAAAVI010000028">
    <property type="protein sequence ID" value="GAA2879092.1"/>
    <property type="molecule type" value="Genomic_DNA"/>
</dbReference>
<protein>
    <submittedName>
        <fullName evidence="2">Uncharacterized protein</fullName>
    </submittedName>
</protein>
<feature type="compositionally biased region" description="Basic and acidic residues" evidence="1">
    <location>
        <begin position="100"/>
        <end position="111"/>
    </location>
</feature>
<evidence type="ECO:0000256" key="1">
    <source>
        <dbReference type="SAM" id="MobiDB-lite"/>
    </source>
</evidence>
<sequence>MELLPVPDLREPPQPARQFPELRHGRTLQGRGTGRPGGAKAAVDKAHRGLLLPVEDSCDGVPHRRRAACDRVPPPGRAHRPGPDPEGGGGGSWEAGPGGDADKCKCGRPDR</sequence>
<comment type="caution">
    <text evidence="2">The sequence shown here is derived from an EMBL/GenBank/DDBJ whole genome shotgun (WGS) entry which is preliminary data.</text>
</comment>
<feature type="region of interest" description="Disordered" evidence="1">
    <location>
        <begin position="55"/>
        <end position="111"/>
    </location>
</feature>
<gene>
    <name evidence="2" type="ORF">GCM10010517_41310</name>
</gene>
<feature type="region of interest" description="Disordered" evidence="1">
    <location>
        <begin position="1"/>
        <end position="42"/>
    </location>
</feature>
<accession>A0ABN3W0C0</accession>
<keyword evidence="3" id="KW-1185">Reference proteome</keyword>
<organism evidence="2 3">
    <name type="scientific">Streptosporangium fragile</name>
    <dbReference type="NCBI Taxonomy" id="46186"/>
    <lineage>
        <taxon>Bacteria</taxon>
        <taxon>Bacillati</taxon>
        <taxon>Actinomycetota</taxon>
        <taxon>Actinomycetes</taxon>
        <taxon>Streptosporangiales</taxon>
        <taxon>Streptosporangiaceae</taxon>
        <taxon>Streptosporangium</taxon>
    </lineage>
</organism>
<evidence type="ECO:0000313" key="2">
    <source>
        <dbReference type="EMBL" id="GAA2879092.1"/>
    </source>
</evidence>